<dbReference type="Gene3D" id="1.10.3680.10">
    <property type="entry name" value="TerB-like"/>
    <property type="match status" value="1"/>
</dbReference>
<dbReference type="RefSeq" id="WP_137270205.1">
    <property type="nucleotide sequence ID" value="NZ_QGAC01000046.1"/>
</dbReference>
<feature type="domain" description="TerB-C" evidence="3">
    <location>
        <begin position="646"/>
        <end position="769"/>
    </location>
</feature>
<dbReference type="CDD" id="cd07176">
    <property type="entry name" value="terB"/>
    <property type="match status" value="1"/>
</dbReference>
<dbReference type="InterPro" id="IPR025266">
    <property type="entry name" value="TerB_N"/>
</dbReference>
<sequence length="770" mass="84861">MELWILIAAIYVIYLLFFKKKKNKSAGSYASQIVKAPPKEWLADIKKKESVVQNDDSEDDELATFTLDSDQTAEYRVTTTQRQYPSKTTGALARWVQPGEVITAGGVDIASGHFYFGQRMKPAGKNLSGYYDDGTEASLIDDALNIYPKHYLYEDSSLGYWPSYSSLSPDARGAYLSWLSSDRRDASCPVGYVFIYLYGLERKALVDSRDGNTPDAEFRNLFNEVCRLRSVFIENRSFRNYSSQLLEAMSILRPHVDLVPNPGSDSDYSNGGMQFKLALAKAVDAGVPVSADLALKWVTNHTEYALRTPARRCANEFAALFKRRYTLKYGEGMVVKPNKTRLRLDYTPASPSLRGVRLPVPDLPDPSALKGPTQKIMTLAEICTDELDAYSRYLGRKGTSANDTAAIMLLPVEIINESAGKVLNTFKGWADEVIASRKGLTTVADFWAHMGANCPAKINKKEADLMLAFALKMGYFLAPDPFYHHVKAEADGALVLFAASEGTRLSPSPAFISAVMMLRLGSMVALTDNSLDQAEKKVLENAIDHNSGFNEDEKSSLHAYLTWQLHTPANMTGMKNRIALLSTMEKSAVAKVIVGVACSDGRIEPAEIKQLEKIYSGLGLDPSTISGNIHQHSTVEVTPLPSASANPGAAEFTLNASVLAHHESATDDVRKLLSAIFTEDEPEFRESTPVTGAHVGGLDSAHNQLYHRLLEKKQWPRKEATELCGNFNLMLGGALEVINDWSYALVDAPVLDDADDDIWVDLEIAKELEG</sequence>
<dbReference type="Pfam" id="PF13208">
    <property type="entry name" value="TerB_N"/>
    <property type="match status" value="1"/>
</dbReference>
<dbReference type="SUPFAM" id="SSF158682">
    <property type="entry name" value="TerB-like"/>
    <property type="match status" value="1"/>
</dbReference>
<organism evidence="4 5">
    <name type="scientific">Erwinia persicina</name>
    <dbReference type="NCBI Taxonomy" id="55211"/>
    <lineage>
        <taxon>Bacteria</taxon>
        <taxon>Pseudomonadati</taxon>
        <taxon>Pseudomonadota</taxon>
        <taxon>Gammaproteobacteria</taxon>
        <taxon>Enterobacterales</taxon>
        <taxon>Erwiniaceae</taxon>
        <taxon>Erwinia</taxon>
    </lineage>
</organism>
<feature type="domain" description="TerB N-terminal" evidence="2">
    <location>
        <begin position="98"/>
        <end position="310"/>
    </location>
</feature>
<accession>A0A4U3EQV9</accession>
<evidence type="ECO:0000259" key="2">
    <source>
        <dbReference type="Pfam" id="PF13208"/>
    </source>
</evidence>
<evidence type="ECO:0000313" key="5">
    <source>
        <dbReference type="Proteomes" id="UP000306393"/>
    </source>
</evidence>
<dbReference type="Pfam" id="PF15615">
    <property type="entry name" value="TerB_C"/>
    <property type="match status" value="1"/>
</dbReference>
<dbReference type="OrthoDB" id="227636at2"/>
<dbReference type="Proteomes" id="UP000306393">
    <property type="component" value="Unassembled WGS sequence"/>
</dbReference>
<feature type="domain" description="Co-chaperone DjlA N-terminal" evidence="1">
    <location>
        <begin position="519"/>
        <end position="624"/>
    </location>
</feature>
<reference evidence="4 5" key="1">
    <citation type="journal article" date="2019" name="Sci. Rep.">
        <title>Differences in resource use lead to coexistence of seed-transmitted microbial populations.</title>
        <authorList>
            <person name="Torres-Cortes G."/>
            <person name="Garcia B.J."/>
            <person name="Compant S."/>
            <person name="Rezki S."/>
            <person name="Jones P."/>
            <person name="Preveaux A."/>
            <person name="Briand M."/>
            <person name="Roulet A."/>
            <person name="Bouchez O."/>
            <person name="Jacobson D."/>
            <person name="Barret M."/>
        </authorList>
    </citation>
    <scope>NUCLEOTIDE SEQUENCE [LARGE SCALE GENOMIC DNA]</scope>
    <source>
        <strain evidence="4 5">CFBP13511</strain>
    </source>
</reference>
<gene>
    <name evidence="4" type="ORF">EpCFBP13511_23560</name>
</gene>
<proteinExistence type="predicted"/>
<dbReference type="InterPro" id="IPR029024">
    <property type="entry name" value="TerB-like"/>
</dbReference>
<dbReference type="EMBL" id="QGAC01000046">
    <property type="protein sequence ID" value="TKJ82871.1"/>
    <property type="molecule type" value="Genomic_DNA"/>
</dbReference>
<dbReference type="AlphaFoldDB" id="A0A4U3EQV9"/>
<evidence type="ECO:0000259" key="1">
    <source>
        <dbReference type="Pfam" id="PF05099"/>
    </source>
</evidence>
<dbReference type="Pfam" id="PF05099">
    <property type="entry name" value="TerB"/>
    <property type="match status" value="1"/>
</dbReference>
<comment type="caution">
    <text evidence="4">The sequence shown here is derived from an EMBL/GenBank/DDBJ whole genome shotgun (WGS) entry which is preliminary data.</text>
</comment>
<evidence type="ECO:0000313" key="4">
    <source>
        <dbReference type="EMBL" id="TKJ82871.1"/>
    </source>
</evidence>
<protein>
    <submittedName>
        <fullName evidence="4">ATPase</fullName>
    </submittedName>
</protein>
<evidence type="ECO:0000259" key="3">
    <source>
        <dbReference type="Pfam" id="PF15615"/>
    </source>
</evidence>
<name>A0A4U3EQV9_9GAMM</name>
<dbReference type="InterPro" id="IPR007791">
    <property type="entry name" value="DjlA_N"/>
</dbReference>
<dbReference type="InterPro" id="IPR028932">
    <property type="entry name" value="TerB-C"/>
</dbReference>